<dbReference type="SUPFAM" id="SSF55729">
    <property type="entry name" value="Acyl-CoA N-acyltransferases (Nat)"/>
    <property type="match status" value="1"/>
</dbReference>
<evidence type="ECO:0000256" key="2">
    <source>
        <dbReference type="ARBA" id="ARBA00023315"/>
    </source>
</evidence>
<dbReference type="InterPro" id="IPR016181">
    <property type="entry name" value="Acyl_CoA_acyltransferase"/>
</dbReference>
<sequence length="226" mass="26188">MKAHILPLLRAFSMQNPHYNIPTKGTLNVNMASIARPMTPMDLLKFNPCNLDHLTETYNIGFYLDYFTRWPNLCKVIENENGQIEAYILGKVEASPFPAPIEPYDPSLKIYQKKFSNYLPWHAHITCLTVAPSARRLGHATKLSEALEQVGDEQDAWFVDLFVRVENEAAIKLYEKMGYSIYRRIIDYYNDGSDAFDMRKPLKRDKLRKTVRPNGENIKVDPSEVW</sequence>
<keyword evidence="2" id="KW-0012">Acyltransferase</keyword>
<dbReference type="Gene3D" id="3.40.630.30">
    <property type="match status" value="1"/>
</dbReference>
<dbReference type="AlphaFoldDB" id="A0A4U0UL79"/>
<feature type="domain" description="N-acetyltransferase" evidence="3">
    <location>
        <begin position="33"/>
        <end position="203"/>
    </location>
</feature>
<dbReference type="STRING" id="329885.A0A4U0UL79"/>
<dbReference type="EMBL" id="NAJP01000060">
    <property type="protein sequence ID" value="TKA36444.1"/>
    <property type="molecule type" value="Genomic_DNA"/>
</dbReference>
<dbReference type="PANTHER" id="PTHR45910">
    <property type="entry name" value="N-ALPHA-ACETYLTRANSFERASE 20"/>
    <property type="match status" value="1"/>
</dbReference>
<dbReference type="OrthoDB" id="10264728at2759"/>
<organism evidence="4 5">
    <name type="scientific">Friedmanniomyces endolithicus</name>
    <dbReference type="NCBI Taxonomy" id="329885"/>
    <lineage>
        <taxon>Eukaryota</taxon>
        <taxon>Fungi</taxon>
        <taxon>Dikarya</taxon>
        <taxon>Ascomycota</taxon>
        <taxon>Pezizomycotina</taxon>
        <taxon>Dothideomycetes</taxon>
        <taxon>Dothideomycetidae</taxon>
        <taxon>Mycosphaerellales</taxon>
        <taxon>Teratosphaeriaceae</taxon>
        <taxon>Friedmanniomyces</taxon>
    </lineage>
</organism>
<accession>A0A4U0UL79</accession>
<dbReference type="GO" id="GO:0004596">
    <property type="term" value="F:protein-N-terminal amino-acid acetyltransferase activity"/>
    <property type="evidence" value="ECO:0007669"/>
    <property type="project" value="TreeGrafter"/>
</dbReference>
<name>A0A4U0UL79_9PEZI</name>
<comment type="caution">
    <text evidence="4">The sequence shown here is derived from an EMBL/GenBank/DDBJ whole genome shotgun (WGS) entry which is preliminary data.</text>
</comment>
<evidence type="ECO:0000313" key="5">
    <source>
        <dbReference type="Proteomes" id="UP000310066"/>
    </source>
</evidence>
<evidence type="ECO:0000256" key="1">
    <source>
        <dbReference type="ARBA" id="ARBA00022679"/>
    </source>
</evidence>
<keyword evidence="1" id="KW-0808">Transferase</keyword>
<dbReference type="GO" id="GO:0031416">
    <property type="term" value="C:NatB complex"/>
    <property type="evidence" value="ECO:0007669"/>
    <property type="project" value="TreeGrafter"/>
</dbReference>
<dbReference type="InterPro" id="IPR051646">
    <property type="entry name" value="NatB_acetyltransferase_subunit"/>
</dbReference>
<dbReference type="PROSITE" id="PS51186">
    <property type="entry name" value="GNAT"/>
    <property type="match status" value="1"/>
</dbReference>
<evidence type="ECO:0000259" key="3">
    <source>
        <dbReference type="PROSITE" id="PS51186"/>
    </source>
</evidence>
<dbReference type="Pfam" id="PF00583">
    <property type="entry name" value="Acetyltransf_1"/>
    <property type="match status" value="1"/>
</dbReference>
<reference evidence="4 5" key="1">
    <citation type="submission" date="2017-03" db="EMBL/GenBank/DDBJ databases">
        <title>Genomes of endolithic fungi from Antarctica.</title>
        <authorList>
            <person name="Coleine C."/>
            <person name="Masonjones S."/>
            <person name="Stajich J.E."/>
        </authorList>
    </citation>
    <scope>NUCLEOTIDE SEQUENCE [LARGE SCALE GENOMIC DNA]</scope>
    <source>
        <strain evidence="4 5">CCFEE 5311</strain>
    </source>
</reference>
<gene>
    <name evidence="4" type="ORF">B0A54_12458</name>
</gene>
<evidence type="ECO:0000313" key="4">
    <source>
        <dbReference type="EMBL" id="TKA36444.1"/>
    </source>
</evidence>
<protein>
    <recommendedName>
        <fullName evidence="3">N-acetyltransferase domain-containing protein</fullName>
    </recommendedName>
</protein>
<dbReference type="InterPro" id="IPR000182">
    <property type="entry name" value="GNAT_dom"/>
</dbReference>
<dbReference type="CDD" id="cd04301">
    <property type="entry name" value="NAT_SF"/>
    <property type="match status" value="1"/>
</dbReference>
<dbReference type="PANTHER" id="PTHR45910:SF1">
    <property type="entry name" value="N-ALPHA-ACETYLTRANSFERASE 20"/>
    <property type="match status" value="1"/>
</dbReference>
<dbReference type="Proteomes" id="UP000310066">
    <property type="component" value="Unassembled WGS sequence"/>
</dbReference>
<proteinExistence type="predicted"/>